<feature type="region of interest" description="Disordered" evidence="2">
    <location>
        <begin position="430"/>
        <end position="592"/>
    </location>
</feature>
<evidence type="ECO:0000259" key="3">
    <source>
        <dbReference type="PROSITE" id="PS50157"/>
    </source>
</evidence>
<feature type="non-terminal residue" evidence="4">
    <location>
        <position position="674"/>
    </location>
</feature>
<accession>A0A0R3U8C1</accession>
<keyword evidence="1" id="KW-0479">Metal-binding</keyword>
<feature type="region of interest" description="Disordered" evidence="2">
    <location>
        <begin position="177"/>
        <end position="214"/>
    </location>
</feature>
<reference evidence="4 5" key="1">
    <citation type="submission" date="2018-10" db="EMBL/GenBank/DDBJ databases">
        <authorList>
            <consortium name="Pathogen Informatics"/>
        </authorList>
    </citation>
    <scope>NUCLEOTIDE SEQUENCE [LARGE SCALE GENOMIC DNA]</scope>
</reference>
<feature type="compositionally biased region" description="Low complexity" evidence="2">
    <location>
        <begin position="472"/>
        <end position="487"/>
    </location>
</feature>
<dbReference type="GO" id="GO:0008270">
    <property type="term" value="F:zinc ion binding"/>
    <property type="evidence" value="ECO:0007669"/>
    <property type="project" value="UniProtKB-KW"/>
</dbReference>
<dbReference type="PROSITE" id="PS00028">
    <property type="entry name" value="ZINC_FINGER_C2H2_1"/>
    <property type="match status" value="1"/>
</dbReference>
<keyword evidence="5" id="KW-1185">Reference proteome</keyword>
<evidence type="ECO:0000256" key="1">
    <source>
        <dbReference type="PROSITE-ProRule" id="PRU00042"/>
    </source>
</evidence>
<feature type="compositionally biased region" description="Low complexity" evidence="2">
    <location>
        <begin position="198"/>
        <end position="214"/>
    </location>
</feature>
<dbReference type="EMBL" id="UXSR01000633">
    <property type="protein sequence ID" value="VDD77114.1"/>
    <property type="molecule type" value="Genomic_DNA"/>
</dbReference>
<keyword evidence="1" id="KW-0862">Zinc</keyword>
<dbReference type="OrthoDB" id="6277496at2759"/>
<evidence type="ECO:0000256" key="2">
    <source>
        <dbReference type="SAM" id="MobiDB-lite"/>
    </source>
</evidence>
<dbReference type="AlphaFoldDB" id="A0A0R3U8C1"/>
<evidence type="ECO:0000313" key="5">
    <source>
        <dbReference type="Proteomes" id="UP000267029"/>
    </source>
</evidence>
<feature type="compositionally biased region" description="Basic and acidic residues" evidence="2">
    <location>
        <begin position="665"/>
        <end position="674"/>
    </location>
</feature>
<protein>
    <recommendedName>
        <fullName evidence="3">C2H2-type domain-containing protein</fullName>
    </recommendedName>
</protein>
<dbReference type="InterPro" id="IPR013087">
    <property type="entry name" value="Znf_C2H2_type"/>
</dbReference>
<keyword evidence="1" id="KW-0863">Zinc-finger</keyword>
<feature type="region of interest" description="Disordered" evidence="2">
    <location>
        <begin position="642"/>
        <end position="674"/>
    </location>
</feature>
<sequence length="674" mass="72777">MATVSTVPADLVSASASSSAGLLRYDSILADACAFNRRLRKGRVERPAFFDTATQIAQRPAPWLHRTAQARTKDSGPTRELHGLPFSKPHFLVTYRRHRWRLQPGHKRRFADSLETSRLLFMFQAIPFPSPPVAVESSTSCEIDSVFCELVARGPNSRSQVPTNDYIKQQLPQVPLGISSTDPEASLPGSVSGDGSCQSPATQNSTNNSTTASNGGERRILAADSQQQPQASPCVEDLSGQRFDSYGRYTEEEEGERSKFKFRRRFVGLGEKSGVVRRYHKRLGVGVYGRPRGKRGIPGRCDSSSRWSSLDGSIGGLQVPDGAYTEDSPEDLLICTTDSYTPPEEAIYRSNANLSTVGLTDGLSKSPHSHPGFMDTPELIEDPIIPRSETPTGSKIHSQQQSGSSAPPQPPSSILQHYHLQTITCGADKRTQPEGAQEPGNVDWRNSGLRHPHSTGPDGMLSYHTVFSLPRSHAVSSDLSHSSTSPSGRPVMPNHQPSHNPVYNYHPSPLSTPTSHRQQPPPPLPSVQSNAQPPPPAPPPPPPPLPPPPPSSTSASGPLDMNSIQGGGAVGNSRGSIGTPPPPGSSSGSSEPTTVVTFFVCEVCASRYRSTAGLRYHYHSQHAGYTPRNPISASASRISIPTSEYNRFAPNSGPRGGRNGRTKRSRSESDLRTR</sequence>
<feature type="region of interest" description="Disordered" evidence="2">
    <location>
        <begin position="294"/>
        <end position="313"/>
    </location>
</feature>
<evidence type="ECO:0000313" key="4">
    <source>
        <dbReference type="EMBL" id="VDD77114.1"/>
    </source>
</evidence>
<gene>
    <name evidence="4" type="ORF">MCOS_LOCUS3117</name>
</gene>
<feature type="compositionally biased region" description="Low complexity" evidence="2">
    <location>
        <begin position="298"/>
        <end position="312"/>
    </location>
</feature>
<dbReference type="STRING" id="53468.A0A0R3U8C1"/>
<organism evidence="4 5">
    <name type="scientific">Mesocestoides corti</name>
    <name type="common">Flatworm</name>
    <dbReference type="NCBI Taxonomy" id="53468"/>
    <lineage>
        <taxon>Eukaryota</taxon>
        <taxon>Metazoa</taxon>
        <taxon>Spiralia</taxon>
        <taxon>Lophotrochozoa</taxon>
        <taxon>Platyhelminthes</taxon>
        <taxon>Cestoda</taxon>
        <taxon>Eucestoda</taxon>
        <taxon>Cyclophyllidea</taxon>
        <taxon>Mesocestoididae</taxon>
        <taxon>Mesocestoides</taxon>
    </lineage>
</organism>
<name>A0A0R3U8C1_MESCO</name>
<feature type="domain" description="C2H2-type" evidence="3">
    <location>
        <begin position="599"/>
        <end position="627"/>
    </location>
</feature>
<feature type="region of interest" description="Disordered" evidence="2">
    <location>
        <begin position="383"/>
        <end position="413"/>
    </location>
</feature>
<feature type="compositionally biased region" description="Pro residues" evidence="2">
    <location>
        <begin position="532"/>
        <end position="551"/>
    </location>
</feature>
<proteinExistence type="predicted"/>
<dbReference type="PROSITE" id="PS50157">
    <property type="entry name" value="ZINC_FINGER_C2H2_2"/>
    <property type="match status" value="1"/>
</dbReference>
<dbReference type="Proteomes" id="UP000267029">
    <property type="component" value="Unassembled WGS sequence"/>
</dbReference>